<keyword evidence="2" id="KW-1185">Reference proteome</keyword>
<organism evidence="1 2">
    <name type="scientific">Chitinophaga agrisoli</name>
    <dbReference type="NCBI Taxonomy" id="2607653"/>
    <lineage>
        <taxon>Bacteria</taxon>
        <taxon>Pseudomonadati</taxon>
        <taxon>Bacteroidota</taxon>
        <taxon>Chitinophagia</taxon>
        <taxon>Chitinophagales</taxon>
        <taxon>Chitinophagaceae</taxon>
        <taxon>Chitinophaga</taxon>
    </lineage>
</organism>
<gene>
    <name evidence="1" type="ORF">F0L74_17655</name>
</gene>
<evidence type="ECO:0000313" key="1">
    <source>
        <dbReference type="EMBL" id="KAA2241701.1"/>
    </source>
</evidence>
<name>A0A5B2VR65_9BACT</name>
<sequence length="67" mass="7700">MTSNMPIDICGPLPRFRQRQQPEKLVDGEPTPAVTPAWIKDLNTADSEEIERFSRDELVSILEQYLL</sequence>
<protein>
    <submittedName>
        <fullName evidence="1">Uncharacterized protein</fullName>
    </submittedName>
</protein>
<accession>A0A5B2VR65</accession>
<proteinExistence type="predicted"/>
<dbReference type="Proteomes" id="UP000324611">
    <property type="component" value="Unassembled WGS sequence"/>
</dbReference>
<dbReference type="AlphaFoldDB" id="A0A5B2VR65"/>
<dbReference type="RefSeq" id="WP_149839208.1">
    <property type="nucleotide sequence ID" value="NZ_VUOC01000003.1"/>
</dbReference>
<dbReference type="EMBL" id="VUOC01000003">
    <property type="protein sequence ID" value="KAA2241701.1"/>
    <property type="molecule type" value="Genomic_DNA"/>
</dbReference>
<reference evidence="1 2" key="2">
    <citation type="submission" date="2019-09" db="EMBL/GenBank/DDBJ databases">
        <authorList>
            <person name="Jin C."/>
        </authorList>
    </citation>
    <scope>NUCLEOTIDE SEQUENCE [LARGE SCALE GENOMIC DNA]</scope>
    <source>
        <strain evidence="1 2">BN140078</strain>
    </source>
</reference>
<reference evidence="1 2" key="1">
    <citation type="submission" date="2019-09" db="EMBL/GenBank/DDBJ databases">
        <title>Chitinophaga ginsengihumi sp. nov., isolated from soil of ginseng rhizosphere.</title>
        <authorList>
            <person name="Lee J."/>
        </authorList>
    </citation>
    <scope>NUCLEOTIDE SEQUENCE [LARGE SCALE GENOMIC DNA]</scope>
    <source>
        <strain evidence="1 2">BN140078</strain>
    </source>
</reference>
<comment type="caution">
    <text evidence="1">The sequence shown here is derived from an EMBL/GenBank/DDBJ whole genome shotgun (WGS) entry which is preliminary data.</text>
</comment>
<evidence type="ECO:0000313" key="2">
    <source>
        <dbReference type="Proteomes" id="UP000324611"/>
    </source>
</evidence>